<dbReference type="InterPro" id="IPR036390">
    <property type="entry name" value="WH_DNA-bd_sf"/>
</dbReference>
<dbReference type="PANTHER" id="PTHR11849">
    <property type="entry name" value="ETS"/>
    <property type="match status" value="1"/>
</dbReference>
<keyword evidence="3" id="KW-0539">Nucleus</keyword>
<keyword evidence="2 3" id="KW-0238">DNA-binding</keyword>
<dbReference type="PANTHER" id="PTHR11849:SF282">
    <property type="entry name" value="ETV5-RELATED PROTEIN ETS96B"/>
    <property type="match status" value="1"/>
</dbReference>
<dbReference type="Proteomes" id="UP000001307">
    <property type="component" value="Unassembled WGS sequence"/>
</dbReference>
<dbReference type="FunFam" id="1.10.10.10:FF:000055">
    <property type="entry name" value="ETS translocation variant 4 isoform 1"/>
    <property type="match status" value="1"/>
</dbReference>
<dbReference type="Pfam" id="PF00178">
    <property type="entry name" value="Ets"/>
    <property type="match status" value="1"/>
</dbReference>
<dbReference type="SUPFAM" id="SSF46785">
    <property type="entry name" value="Winged helix' DNA-binding domain"/>
    <property type="match status" value="1"/>
</dbReference>
<dbReference type="GO" id="GO:0043565">
    <property type="term" value="F:sequence-specific DNA binding"/>
    <property type="evidence" value="ECO:0007669"/>
    <property type="project" value="InterPro"/>
</dbReference>
<keyword evidence="7" id="KW-1185">Reference proteome</keyword>
<evidence type="ECO:0000256" key="3">
    <source>
        <dbReference type="RuleBase" id="RU004019"/>
    </source>
</evidence>
<dbReference type="SMART" id="SM00413">
    <property type="entry name" value="ETS"/>
    <property type="match status" value="1"/>
</dbReference>
<dbReference type="GO" id="GO:0005634">
    <property type="term" value="C:nucleus"/>
    <property type="evidence" value="ECO:0007669"/>
    <property type="project" value="UniProtKB-SubCell"/>
</dbReference>
<evidence type="ECO:0000313" key="7">
    <source>
        <dbReference type="Proteomes" id="UP000001307"/>
    </source>
</evidence>
<protein>
    <recommendedName>
        <fullName evidence="5">ETS domain-containing protein</fullName>
    </recommendedName>
</protein>
<evidence type="ECO:0000256" key="4">
    <source>
        <dbReference type="SAM" id="MobiDB-lite"/>
    </source>
</evidence>
<dbReference type="PRINTS" id="PR00454">
    <property type="entry name" value="ETSDOMAIN"/>
</dbReference>
<reference evidence="6" key="1">
    <citation type="journal article" date="2010" name="Science">
        <title>Plasticity of animal genome architecture unmasked by rapid evolution of a pelagic tunicate.</title>
        <authorList>
            <person name="Denoeud F."/>
            <person name="Henriet S."/>
            <person name="Mungpakdee S."/>
            <person name="Aury J.M."/>
            <person name="Da Silva C."/>
            <person name="Brinkmann H."/>
            <person name="Mikhaleva J."/>
            <person name="Olsen L.C."/>
            <person name="Jubin C."/>
            <person name="Canestro C."/>
            <person name="Bouquet J.M."/>
            <person name="Danks G."/>
            <person name="Poulain J."/>
            <person name="Campsteijn C."/>
            <person name="Adamski M."/>
            <person name="Cross I."/>
            <person name="Yadetie F."/>
            <person name="Muffato M."/>
            <person name="Louis A."/>
            <person name="Butcher S."/>
            <person name="Tsagkogeorga G."/>
            <person name="Konrad A."/>
            <person name="Singh S."/>
            <person name="Jensen M.F."/>
            <person name="Cong E.H."/>
            <person name="Eikeseth-Otteraa H."/>
            <person name="Noel B."/>
            <person name="Anthouard V."/>
            <person name="Porcel B.M."/>
            <person name="Kachouri-Lafond R."/>
            <person name="Nishino A."/>
            <person name="Ugolini M."/>
            <person name="Chourrout P."/>
            <person name="Nishida H."/>
            <person name="Aasland R."/>
            <person name="Huzurbazar S."/>
            <person name="Westhof E."/>
            <person name="Delsuc F."/>
            <person name="Lehrach H."/>
            <person name="Reinhardt R."/>
            <person name="Weissenbach J."/>
            <person name="Roy S.W."/>
            <person name="Artiguenave F."/>
            <person name="Postlethwait J.H."/>
            <person name="Manak J.R."/>
            <person name="Thompson E.M."/>
            <person name="Jaillon O."/>
            <person name="Du Pasquier L."/>
            <person name="Boudinot P."/>
            <person name="Liberles D.A."/>
            <person name="Volff J.N."/>
            <person name="Philippe H."/>
            <person name="Lenhard B."/>
            <person name="Roest Crollius H."/>
            <person name="Wincker P."/>
            <person name="Chourrout D."/>
        </authorList>
    </citation>
    <scope>NUCLEOTIDE SEQUENCE [LARGE SCALE GENOMIC DNA]</scope>
</reference>
<proteinExistence type="inferred from homology"/>
<dbReference type="InterPro" id="IPR036388">
    <property type="entry name" value="WH-like_DNA-bd_sf"/>
</dbReference>
<sequence>MKVPVFGQSTEQSVGSNKERPKPTSTVPVNGSQPQPQNLTASGSSSSVNNTNSTPSNNSVAPSNNNSTTASNTGVAPVQVSSNSNPANSTPTLAPLTQPSPTAQSVPSQLPPHSQHQSNAQVPPRPASLTPSSPAQISQASLFSNINRSSSLPIPASSAALSSTFTSMPQMPSMYSAASSTVAGGAGVANPYTNPYQAFAGAAYGAYQPWLRAATPSTNPWEDPQRRLQDFSGLGVPSTNPLALGLASVADVTEKVKSEPGLNPAALRAFEQSHRPLDLSNNGAVAQVRAQVEQMEKKNQPDPNSGQISGRKGTLQLWQFLVALLDDPSNSNFITWTGRGLEFKLLDPEEVARRWGKMKNRPAMNYDKLSRSLRYYYEKGIMSKVAGERYVYKFICDPRALFSLAGFGGDNTAAALHYHAAAAAAGYPGAMQGHASLLTHNLHDYRRDFGSQLPLALPSFGDNQLPWSHHQM</sequence>
<dbReference type="PROSITE" id="PS50061">
    <property type="entry name" value="ETS_DOMAIN_3"/>
    <property type="match status" value="1"/>
</dbReference>
<dbReference type="EMBL" id="FN653049">
    <property type="protein sequence ID" value="CBY09865.1"/>
    <property type="molecule type" value="Genomic_DNA"/>
</dbReference>
<feature type="compositionally biased region" description="Low complexity" evidence="4">
    <location>
        <begin position="40"/>
        <end position="92"/>
    </location>
</feature>
<organism evidence="6">
    <name type="scientific">Oikopleura dioica</name>
    <name type="common">Tunicate</name>
    <dbReference type="NCBI Taxonomy" id="34765"/>
    <lineage>
        <taxon>Eukaryota</taxon>
        <taxon>Metazoa</taxon>
        <taxon>Chordata</taxon>
        <taxon>Tunicata</taxon>
        <taxon>Appendicularia</taxon>
        <taxon>Copelata</taxon>
        <taxon>Oikopleuridae</taxon>
        <taxon>Oikopleura</taxon>
    </lineage>
</organism>
<evidence type="ECO:0000256" key="1">
    <source>
        <dbReference type="ARBA" id="ARBA00005562"/>
    </source>
</evidence>
<comment type="similarity">
    <text evidence="1 3">Belongs to the ETS family.</text>
</comment>
<dbReference type="PROSITE" id="PS00345">
    <property type="entry name" value="ETS_DOMAIN_1"/>
    <property type="match status" value="1"/>
</dbReference>
<feature type="compositionally biased region" description="Polar residues" evidence="4">
    <location>
        <begin position="23"/>
        <end position="39"/>
    </location>
</feature>
<feature type="domain" description="ETS" evidence="5">
    <location>
        <begin position="315"/>
        <end position="395"/>
    </location>
</feature>
<gene>
    <name evidence="6" type="ORF">GSOID_T00010682001</name>
</gene>
<dbReference type="PROSITE" id="PS00346">
    <property type="entry name" value="ETS_DOMAIN_2"/>
    <property type="match status" value="1"/>
</dbReference>
<feature type="compositionally biased region" description="Polar residues" evidence="4">
    <location>
        <begin position="95"/>
        <end position="121"/>
    </location>
</feature>
<dbReference type="InterPro" id="IPR000418">
    <property type="entry name" value="Ets_dom"/>
</dbReference>
<dbReference type="InParanoid" id="E4XGR7"/>
<accession>E4XGR7</accession>
<dbReference type="OrthoDB" id="10067219at2759"/>
<dbReference type="InterPro" id="IPR046328">
    <property type="entry name" value="ETS_fam"/>
</dbReference>
<dbReference type="GO" id="GO:0030154">
    <property type="term" value="P:cell differentiation"/>
    <property type="evidence" value="ECO:0007669"/>
    <property type="project" value="TreeGrafter"/>
</dbReference>
<evidence type="ECO:0000259" key="5">
    <source>
        <dbReference type="PROSITE" id="PS50061"/>
    </source>
</evidence>
<evidence type="ECO:0000313" key="6">
    <source>
        <dbReference type="EMBL" id="CBY09865.1"/>
    </source>
</evidence>
<name>E4XGR7_OIKDI</name>
<feature type="region of interest" description="Disordered" evidence="4">
    <location>
        <begin position="1"/>
        <end position="136"/>
    </location>
</feature>
<dbReference type="AlphaFoldDB" id="E4XGR7"/>
<dbReference type="Gene3D" id="1.10.10.10">
    <property type="entry name" value="Winged helix-like DNA-binding domain superfamily/Winged helix DNA-binding domain"/>
    <property type="match status" value="1"/>
</dbReference>
<evidence type="ECO:0000256" key="2">
    <source>
        <dbReference type="ARBA" id="ARBA00023125"/>
    </source>
</evidence>
<comment type="subcellular location">
    <subcellularLocation>
        <location evidence="3">Nucleus</location>
    </subcellularLocation>
</comment>
<feature type="compositionally biased region" description="Polar residues" evidence="4">
    <location>
        <begin position="7"/>
        <end position="16"/>
    </location>
</feature>
<dbReference type="GO" id="GO:0000981">
    <property type="term" value="F:DNA-binding transcription factor activity, RNA polymerase II-specific"/>
    <property type="evidence" value="ECO:0007669"/>
    <property type="project" value="TreeGrafter"/>
</dbReference>